<dbReference type="EMBL" id="KV423924">
    <property type="protein sequence ID" value="KZT61319.1"/>
    <property type="molecule type" value="Genomic_DNA"/>
</dbReference>
<dbReference type="AlphaFoldDB" id="A0A165J3D8"/>
<dbReference type="Proteomes" id="UP000076842">
    <property type="component" value="Unassembled WGS sequence"/>
</dbReference>
<evidence type="ECO:0000256" key="1">
    <source>
        <dbReference type="SAM" id="MobiDB-lite"/>
    </source>
</evidence>
<gene>
    <name evidence="2" type="ORF">CALCODRAFT_26312</name>
</gene>
<keyword evidence="3" id="KW-1185">Reference proteome</keyword>
<reference evidence="2 3" key="1">
    <citation type="journal article" date="2016" name="Mol. Biol. Evol.">
        <title>Comparative Genomics of Early-Diverging Mushroom-Forming Fungi Provides Insights into the Origins of Lignocellulose Decay Capabilities.</title>
        <authorList>
            <person name="Nagy L.G."/>
            <person name="Riley R."/>
            <person name="Tritt A."/>
            <person name="Adam C."/>
            <person name="Daum C."/>
            <person name="Floudas D."/>
            <person name="Sun H."/>
            <person name="Yadav J.S."/>
            <person name="Pangilinan J."/>
            <person name="Larsson K.H."/>
            <person name="Matsuura K."/>
            <person name="Barry K."/>
            <person name="Labutti K."/>
            <person name="Kuo R."/>
            <person name="Ohm R.A."/>
            <person name="Bhattacharya S.S."/>
            <person name="Shirouzu T."/>
            <person name="Yoshinaga Y."/>
            <person name="Martin F.M."/>
            <person name="Grigoriev I.V."/>
            <person name="Hibbett D.S."/>
        </authorList>
    </citation>
    <scope>NUCLEOTIDE SEQUENCE [LARGE SCALE GENOMIC DNA]</scope>
    <source>
        <strain evidence="2 3">HHB12733</strain>
    </source>
</reference>
<name>A0A165J3D8_9BASI</name>
<dbReference type="InParanoid" id="A0A165J3D8"/>
<evidence type="ECO:0000313" key="2">
    <source>
        <dbReference type="EMBL" id="KZT61319.1"/>
    </source>
</evidence>
<proteinExistence type="predicted"/>
<sequence length="189" mass="20689">MIHPALGPPPLQAPTHPPEKTPPLPSCCCRCLLDLLRAAERDGHAQPGAQHPEPRLQRLCRPSLSLLPSPHPARYPVPPLPLPARTPNRTTYAVSEPPSRVRNKTCGAPDRGTAGPMTSRRTEGGNPRALACAARRGDRLDPFFLRFCEEGDALPHLGSCRRGSCFAHSEFLLWNNIYVRVGITALCYV</sequence>
<accession>A0A165J3D8</accession>
<feature type="region of interest" description="Disordered" evidence="1">
    <location>
        <begin position="1"/>
        <end position="21"/>
    </location>
</feature>
<feature type="region of interest" description="Disordered" evidence="1">
    <location>
        <begin position="78"/>
        <end position="126"/>
    </location>
</feature>
<organism evidence="2 3">
    <name type="scientific">Calocera cornea HHB12733</name>
    <dbReference type="NCBI Taxonomy" id="1353952"/>
    <lineage>
        <taxon>Eukaryota</taxon>
        <taxon>Fungi</taxon>
        <taxon>Dikarya</taxon>
        <taxon>Basidiomycota</taxon>
        <taxon>Agaricomycotina</taxon>
        <taxon>Dacrymycetes</taxon>
        <taxon>Dacrymycetales</taxon>
        <taxon>Dacrymycetaceae</taxon>
        <taxon>Calocera</taxon>
    </lineage>
</organism>
<protein>
    <submittedName>
        <fullName evidence="2">Uncharacterized protein</fullName>
    </submittedName>
</protein>
<evidence type="ECO:0000313" key="3">
    <source>
        <dbReference type="Proteomes" id="UP000076842"/>
    </source>
</evidence>